<evidence type="ECO:0000313" key="4">
    <source>
        <dbReference type="Proteomes" id="UP000243515"/>
    </source>
</evidence>
<dbReference type="PANTHER" id="PTHR23082:SF0">
    <property type="entry name" value="GENERAL TRANSCRIPTION FACTOR 3C POLYPEPTIDE 3"/>
    <property type="match status" value="1"/>
</dbReference>
<feature type="region of interest" description="Disordered" evidence="2">
    <location>
        <begin position="580"/>
        <end position="600"/>
    </location>
</feature>
<dbReference type="Pfam" id="PF14559">
    <property type="entry name" value="TPR_19"/>
    <property type="match status" value="1"/>
</dbReference>
<dbReference type="PROSITE" id="PS50005">
    <property type="entry name" value="TPR"/>
    <property type="match status" value="1"/>
</dbReference>
<organism evidence="3 4">
    <name type="scientific">Elaphomyces granulatus</name>
    <dbReference type="NCBI Taxonomy" id="519963"/>
    <lineage>
        <taxon>Eukaryota</taxon>
        <taxon>Fungi</taxon>
        <taxon>Dikarya</taxon>
        <taxon>Ascomycota</taxon>
        <taxon>Pezizomycotina</taxon>
        <taxon>Eurotiomycetes</taxon>
        <taxon>Eurotiomycetidae</taxon>
        <taxon>Eurotiales</taxon>
        <taxon>Elaphomycetaceae</taxon>
        <taxon>Elaphomyces</taxon>
    </lineage>
</organism>
<evidence type="ECO:0000256" key="2">
    <source>
        <dbReference type="SAM" id="MobiDB-lite"/>
    </source>
</evidence>
<feature type="compositionally biased region" description="Acidic residues" evidence="2">
    <location>
        <begin position="63"/>
        <end position="77"/>
    </location>
</feature>
<dbReference type="GO" id="GO:0000127">
    <property type="term" value="C:transcription factor TFIIIC complex"/>
    <property type="evidence" value="ECO:0007669"/>
    <property type="project" value="TreeGrafter"/>
</dbReference>
<protein>
    <submittedName>
        <fullName evidence="3">Uncharacterized protein</fullName>
    </submittedName>
</protein>
<dbReference type="GO" id="GO:0006383">
    <property type="term" value="P:transcription by RNA polymerase III"/>
    <property type="evidence" value="ECO:0007669"/>
    <property type="project" value="InterPro"/>
</dbReference>
<dbReference type="AlphaFoldDB" id="A0A232M3C4"/>
<dbReference type="Gene3D" id="1.25.40.10">
    <property type="entry name" value="Tetratricopeptide repeat domain"/>
    <property type="match status" value="3"/>
</dbReference>
<dbReference type="SUPFAM" id="SSF48452">
    <property type="entry name" value="TPR-like"/>
    <property type="match status" value="2"/>
</dbReference>
<gene>
    <name evidence="3" type="ORF">Egran_01383</name>
</gene>
<feature type="compositionally biased region" description="Low complexity" evidence="2">
    <location>
        <begin position="92"/>
        <end position="106"/>
    </location>
</feature>
<reference evidence="3 4" key="1">
    <citation type="journal article" date="2015" name="Environ. Microbiol.">
        <title>Metagenome sequence of Elaphomyces granulatus from sporocarp tissue reveals Ascomycota ectomycorrhizal fingerprints of genome expansion and a Proteobacteria-rich microbiome.</title>
        <authorList>
            <person name="Quandt C.A."/>
            <person name="Kohler A."/>
            <person name="Hesse C.N."/>
            <person name="Sharpton T.J."/>
            <person name="Martin F."/>
            <person name="Spatafora J.W."/>
        </authorList>
    </citation>
    <scope>NUCLEOTIDE SEQUENCE [LARGE SCALE GENOMIC DNA]</scope>
    <source>
        <strain evidence="3 4">OSC145934</strain>
    </source>
</reference>
<dbReference type="Proteomes" id="UP000243515">
    <property type="component" value="Unassembled WGS sequence"/>
</dbReference>
<name>A0A232M3C4_9EURO</name>
<dbReference type="SMART" id="SM00028">
    <property type="entry name" value="TPR"/>
    <property type="match status" value="6"/>
</dbReference>
<dbReference type="InterPro" id="IPR039340">
    <property type="entry name" value="Tfc4/TFIIIC-102/Sfc4"/>
</dbReference>
<accession>A0A232M3C4</accession>
<evidence type="ECO:0000313" key="3">
    <source>
        <dbReference type="EMBL" id="OXV10856.1"/>
    </source>
</evidence>
<comment type="caution">
    <text evidence="3">The sequence shown here is derived from an EMBL/GenBank/DDBJ whole genome shotgun (WGS) entry which is preliminary data.</text>
</comment>
<evidence type="ECO:0000256" key="1">
    <source>
        <dbReference type="PROSITE-ProRule" id="PRU00339"/>
    </source>
</evidence>
<sequence>MEQTDETSPQEIMYPEIDETVQYPWQMSSSASNLFPRTSDPRLYTGVFAADGGRIPDQQSGSDDIEGESSVDEEERYGEDLDHSSGDPSFIMSGEESSSGEEMSGVSEDEDAFPSRRRRGSLRVSFSRRFGARGGKGIKRGPRRPLEPSPEFKYLHSEATSAFIDGDYDRAIDLVKQAIQINPEMFAAHSLLSEIFLAKGQKDKALTALFSGAHTRPKDPTVWAKVAKLILERAGDDRQAALNDVVYCYSRVIDIDPKNYNSRFQRAAIYRELGYNGRAATEYERILKEIPHNTRALRHLAETYIDIDDVQKAIDRYAVSIDHYLSLNAGRVSGFSWSDVNIYVELFGYTGRYKEGLQALKSLSRWLLGRKDDSIWDKIHGDDREWDADDFPRRTESPGYNPGSFSRDAYGLGLPLELRIRMGIFRLKMGDKHRDEALSHFEWLDPDDTSPGAKLYDYGDLFRETADSLKEAGLFQDALRFYEPLQQTDDYADVDFFMAMGECAMHCERLEEAENCYLTVVEHDTKSVEARVRLAKLYESIGMTEQALRYVNEAVLIGRQETRRRRRRRNTRVQQLVRELRSTESNFHPPGSKSLAPKPHPAVTFNTSAPPSMMVTGRRHMAQNETEGEVNGHIQYLYSKMMELRPEMREGNMDATEDWLDIADALLCDFRSNRVFYPLQRNMVFLGYSREAQKKAGKYRNRTLMDEIQEMAGRLQESLGAFPDEPLQTTIPNDYHGISFEDWLDIFLEYSLVVAGQGEAEEAYDVLAAAADASVWYHSKPSTLQTHICWFTCALRLRDEEALSTEARWFAKEYQFVTDAYRLFSILSRLCGDPHKSIFHSSPNMKFMLRQIKAMDYTLPDDPSCLKPTKRVRESIYQERAALSTRDALGEAIPADEMDVALLVLYGHILYSGNSFYPALNYFFRAYALDDQNPAVLLSIALCYINHSLKRQSENRHYLIMQGLSFMHEYRRVRSKAGLPQEQQEMEFNFARVWHTLGLMHLAVEGYQRVLTLGRQILAQANGKRREGSFVEDFSSEAALALQTIYALGGDLIAAKKVTEEWLVI</sequence>
<dbReference type="InterPro" id="IPR019734">
    <property type="entry name" value="TPR_rpt"/>
</dbReference>
<dbReference type="EMBL" id="NPHW01002730">
    <property type="protein sequence ID" value="OXV10856.1"/>
    <property type="molecule type" value="Genomic_DNA"/>
</dbReference>
<keyword evidence="4" id="KW-1185">Reference proteome</keyword>
<dbReference type="InterPro" id="IPR011990">
    <property type="entry name" value="TPR-like_helical_dom_sf"/>
</dbReference>
<feature type="repeat" description="TPR" evidence="1">
    <location>
        <begin position="152"/>
        <end position="185"/>
    </location>
</feature>
<dbReference type="PANTHER" id="PTHR23082">
    <property type="entry name" value="TRANSCRIPTION INITIATION FACTOR IIIC TFIIIC , POLYPEPTIDE 3-RELATED"/>
    <property type="match status" value="1"/>
</dbReference>
<feature type="region of interest" description="Disordered" evidence="2">
    <location>
        <begin position="46"/>
        <end position="118"/>
    </location>
</feature>
<keyword evidence="1" id="KW-0802">TPR repeat</keyword>
<dbReference type="OrthoDB" id="9991317at2759"/>
<proteinExistence type="predicted"/>